<dbReference type="InterPro" id="IPR050430">
    <property type="entry name" value="Peptidase_S1"/>
</dbReference>
<evidence type="ECO:0000256" key="3">
    <source>
        <dbReference type="ARBA" id="ARBA00023157"/>
    </source>
</evidence>
<feature type="compositionally biased region" description="Basic residues" evidence="5">
    <location>
        <begin position="65"/>
        <end position="76"/>
    </location>
</feature>
<comment type="caution">
    <text evidence="7">The sequence shown here is derived from an EMBL/GenBank/DDBJ whole genome shotgun (WGS) entry which is preliminary data.</text>
</comment>
<dbReference type="OrthoDB" id="104223at2759"/>
<comment type="similarity">
    <text evidence="1">Belongs to the peptidase S1 family.</text>
</comment>
<reference evidence="7 8" key="1">
    <citation type="journal article" date="2012" name="Genome Biol.">
        <title>Genome and low-iron response of an oceanic diatom adapted to chronic iron limitation.</title>
        <authorList>
            <person name="Lommer M."/>
            <person name="Specht M."/>
            <person name="Roy A.S."/>
            <person name="Kraemer L."/>
            <person name="Andreson R."/>
            <person name="Gutowska M.A."/>
            <person name="Wolf J."/>
            <person name="Bergner S.V."/>
            <person name="Schilhabel M.B."/>
            <person name="Klostermeier U.C."/>
            <person name="Beiko R.G."/>
            <person name="Rosenstiel P."/>
            <person name="Hippler M."/>
            <person name="Laroche J."/>
        </authorList>
    </citation>
    <scope>NUCLEOTIDE SEQUENCE [LARGE SCALE GENOMIC DNA]</scope>
    <source>
        <strain evidence="7 8">CCMP1005</strain>
    </source>
</reference>
<dbReference type="EMBL" id="AGNL01048494">
    <property type="protein sequence ID" value="EJK45470.1"/>
    <property type="molecule type" value="Genomic_DNA"/>
</dbReference>
<sequence length="522" mass="56734">MLEARPRTDTPEEQPTTDPSLPPSCHPSSPHKSLRTQSQSGETMMGYLSKALLLAAATEAETRSLRGRPQHHHHQSAHTVQREAIASRNRIFPGDVSVEGRYPYAVSIQDDISHYCGGSLVAPDIVLSAAHCKTDDANEGVKVVVGRHNLEGDGEVISASLELSHPDYDFQTTDNDYMIVVLERAVEADVDLVQISPDVVPVDAAVTVMGWGDTNIDLDISELAIELMETEVRTISNEECDASIGTLTDSLGSYDENYHQQITGNMLCAENEHRATDSCQGDSGGPLVIRTAVGDPDLQVGVVSWGVGCAHDAFPGVYARVSEKYEWIRTEVCNRSADPPAYFNCGELRTQETTPSESAWEEIVDEEFLTGLGIFNSHGNGDSSRHYPTAQNRAGVVRVASGGGTASLASRSVSLADTSYGKLRVSFSFYAMGTEHADDLCLDYELDNGAITGERCWSSLHAFQNNQWTDLDMEFNASPGADLDMEFNASPGARNISLRFRLKGDDSDDGVLVDRVTIEGRI</sequence>
<dbReference type="Gene3D" id="2.40.10.10">
    <property type="entry name" value="Trypsin-like serine proteases"/>
    <property type="match status" value="1"/>
</dbReference>
<dbReference type="Proteomes" id="UP000266841">
    <property type="component" value="Unassembled WGS sequence"/>
</dbReference>
<keyword evidence="3" id="KW-1015">Disulfide bond</keyword>
<dbReference type="Pfam" id="PF00089">
    <property type="entry name" value="Trypsin"/>
    <property type="match status" value="1"/>
</dbReference>
<dbReference type="CDD" id="cd00190">
    <property type="entry name" value="Tryp_SPc"/>
    <property type="match status" value="1"/>
</dbReference>
<evidence type="ECO:0000256" key="4">
    <source>
        <dbReference type="RuleBase" id="RU363034"/>
    </source>
</evidence>
<feature type="domain" description="Peptidase S1" evidence="6">
    <location>
        <begin position="91"/>
        <end position="333"/>
    </location>
</feature>
<dbReference type="GO" id="GO:0006508">
    <property type="term" value="P:proteolysis"/>
    <property type="evidence" value="ECO:0007669"/>
    <property type="project" value="UniProtKB-KW"/>
</dbReference>
<evidence type="ECO:0000313" key="8">
    <source>
        <dbReference type="Proteomes" id="UP000266841"/>
    </source>
</evidence>
<dbReference type="SUPFAM" id="SSF50494">
    <property type="entry name" value="Trypsin-like serine proteases"/>
    <property type="match status" value="1"/>
</dbReference>
<proteinExistence type="inferred from homology"/>
<dbReference type="GO" id="GO:0004252">
    <property type="term" value="F:serine-type endopeptidase activity"/>
    <property type="evidence" value="ECO:0007669"/>
    <property type="project" value="InterPro"/>
</dbReference>
<keyword evidence="8" id="KW-1185">Reference proteome</keyword>
<name>K0R119_THAOC</name>
<keyword evidence="4" id="KW-0378">Hydrolase</keyword>
<dbReference type="InterPro" id="IPR009003">
    <property type="entry name" value="Peptidase_S1_PA"/>
</dbReference>
<accession>K0R119</accession>
<gene>
    <name evidence="7" type="ORF">THAOC_35914</name>
</gene>
<dbReference type="PROSITE" id="PS00134">
    <property type="entry name" value="TRYPSIN_HIS"/>
    <property type="match status" value="1"/>
</dbReference>
<keyword evidence="4" id="KW-0720">Serine protease</keyword>
<dbReference type="SMART" id="SM00020">
    <property type="entry name" value="Tryp_SPc"/>
    <property type="match status" value="1"/>
</dbReference>
<organism evidence="7 8">
    <name type="scientific">Thalassiosira oceanica</name>
    <name type="common">Marine diatom</name>
    <dbReference type="NCBI Taxonomy" id="159749"/>
    <lineage>
        <taxon>Eukaryota</taxon>
        <taxon>Sar</taxon>
        <taxon>Stramenopiles</taxon>
        <taxon>Ochrophyta</taxon>
        <taxon>Bacillariophyta</taxon>
        <taxon>Coscinodiscophyceae</taxon>
        <taxon>Thalassiosirophycidae</taxon>
        <taxon>Thalassiosirales</taxon>
        <taxon>Thalassiosiraceae</taxon>
        <taxon>Thalassiosira</taxon>
    </lineage>
</organism>
<evidence type="ECO:0000256" key="5">
    <source>
        <dbReference type="SAM" id="MobiDB-lite"/>
    </source>
</evidence>
<dbReference type="PROSITE" id="PS50240">
    <property type="entry name" value="TRYPSIN_DOM"/>
    <property type="match status" value="1"/>
</dbReference>
<dbReference type="FunFam" id="2.40.10.10:FF:000002">
    <property type="entry name" value="Transmembrane protease serine"/>
    <property type="match status" value="1"/>
</dbReference>
<dbReference type="eggNOG" id="KOG3627">
    <property type="taxonomic scope" value="Eukaryota"/>
</dbReference>
<evidence type="ECO:0000313" key="7">
    <source>
        <dbReference type="EMBL" id="EJK45470.1"/>
    </source>
</evidence>
<dbReference type="InterPro" id="IPR018114">
    <property type="entry name" value="TRYPSIN_HIS"/>
</dbReference>
<dbReference type="PROSITE" id="PS00135">
    <property type="entry name" value="TRYPSIN_SER"/>
    <property type="match status" value="1"/>
</dbReference>
<dbReference type="PANTHER" id="PTHR24276">
    <property type="entry name" value="POLYSERASE-RELATED"/>
    <property type="match status" value="1"/>
</dbReference>
<dbReference type="PANTHER" id="PTHR24276:SF91">
    <property type="entry name" value="AT26814P-RELATED"/>
    <property type="match status" value="1"/>
</dbReference>
<protein>
    <recommendedName>
        <fullName evidence="6">Peptidase S1 domain-containing protein</fullName>
    </recommendedName>
</protein>
<dbReference type="InterPro" id="IPR001254">
    <property type="entry name" value="Trypsin_dom"/>
</dbReference>
<evidence type="ECO:0000259" key="6">
    <source>
        <dbReference type="PROSITE" id="PS50240"/>
    </source>
</evidence>
<feature type="compositionally biased region" description="Basic and acidic residues" evidence="5">
    <location>
        <begin position="1"/>
        <end position="10"/>
    </location>
</feature>
<keyword evidence="2" id="KW-0843">Virulence</keyword>
<evidence type="ECO:0000256" key="1">
    <source>
        <dbReference type="ARBA" id="ARBA00007664"/>
    </source>
</evidence>
<keyword evidence="4" id="KW-0645">Protease</keyword>
<feature type="region of interest" description="Disordered" evidence="5">
    <location>
        <begin position="1"/>
        <end position="41"/>
    </location>
</feature>
<dbReference type="InterPro" id="IPR043504">
    <property type="entry name" value="Peptidase_S1_PA_chymotrypsin"/>
</dbReference>
<evidence type="ECO:0000256" key="2">
    <source>
        <dbReference type="ARBA" id="ARBA00023026"/>
    </source>
</evidence>
<dbReference type="InterPro" id="IPR033116">
    <property type="entry name" value="TRYPSIN_SER"/>
</dbReference>
<feature type="region of interest" description="Disordered" evidence="5">
    <location>
        <begin position="62"/>
        <end position="86"/>
    </location>
</feature>
<dbReference type="AlphaFoldDB" id="K0R119"/>
<dbReference type="InterPro" id="IPR001314">
    <property type="entry name" value="Peptidase_S1A"/>
</dbReference>
<dbReference type="PRINTS" id="PR00722">
    <property type="entry name" value="CHYMOTRYPSIN"/>
</dbReference>